<name>K1WY87_MARBU</name>
<dbReference type="NCBIfam" id="TIGR00290">
    <property type="entry name" value="MJ0570_dom"/>
    <property type="match status" value="1"/>
</dbReference>
<dbReference type="SUPFAM" id="SSF52402">
    <property type="entry name" value="Adenine nucleotide alpha hydrolases-like"/>
    <property type="match status" value="1"/>
</dbReference>
<dbReference type="HOGENOM" id="CLU_010289_2_0_1"/>
<comment type="catalytic activity">
    <reaction evidence="5">
        <text>diphthine-[translation elongation factor 2] + NH4(+) + ATP = diphthamide-[translation elongation factor 2] + AMP + diphosphate + H(+)</text>
        <dbReference type="Rhea" id="RHEA:19753"/>
        <dbReference type="Rhea" id="RHEA-COMP:10172"/>
        <dbReference type="Rhea" id="RHEA-COMP:10174"/>
        <dbReference type="ChEBI" id="CHEBI:15378"/>
        <dbReference type="ChEBI" id="CHEBI:16692"/>
        <dbReference type="ChEBI" id="CHEBI:28938"/>
        <dbReference type="ChEBI" id="CHEBI:30616"/>
        <dbReference type="ChEBI" id="CHEBI:33019"/>
        <dbReference type="ChEBI" id="CHEBI:82696"/>
        <dbReference type="ChEBI" id="CHEBI:456215"/>
        <dbReference type="EC" id="6.3.1.14"/>
    </reaction>
</comment>
<dbReference type="InterPro" id="IPR006175">
    <property type="entry name" value="YjgF/YER057c/UK114"/>
</dbReference>
<evidence type="ECO:0000259" key="7">
    <source>
        <dbReference type="Pfam" id="PF01902"/>
    </source>
</evidence>
<dbReference type="EMBL" id="JH921449">
    <property type="protein sequence ID" value="EKD13583.1"/>
    <property type="molecule type" value="Genomic_DNA"/>
</dbReference>
<dbReference type="Pfam" id="PF01902">
    <property type="entry name" value="Diphthami_syn_2"/>
    <property type="match status" value="1"/>
</dbReference>
<gene>
    <name evidence="8" type="ORF">MBM_08301</name>
</gene>
<feature type="compositionally biased region" description="Basic and acidic residues" evidence="6">
    <location>
        <begin position="112"/>
        <end position="129"/>
    </location>
</feature>
<reference evidence="8 9" key="1">
    <citation type="journal article" date="2012" name="BMC Genomics">
        <title>Sequencing the genome of Marssonina brunnea reveals fungus-poplar co-evolution.</title>
        <authorList>
            <person name="Zhu S."/>
            <person name="Cao Y.-Z."/>
            <person name="Jiang C."/>
            <person name="Tan B.-Y."/>
            <person name="Wang Z."/>
            <person name="Feng S."/>
            <person name="Zhang L."/>
            <person name="Su X.-H."/>
            <person name="Brejova B."/>
            <person name="Vinar T."/>
            <person name="Xu M."/>
            <person name="Wang M.-X."/>
            <person name="Zhang S.-G."/>
            <person name="Huang M.-R."/>
            <person name="Wu R."/>
            <person name="Zhou Y."/>
        </authorList>
    </citation>
    <scope>NUCLEOTIDE SEQUENCE [LARGE SCALE GENOMIC DNA]</scope>
    <source>
        <strain evidence="8 9">MB_m1</strain>
    </source>
</reference>
<feature type="region of interest" description="Disordered" evidence="6">
    <location>
        <begin position="111"/>
        <end position="134"/>
    </location>
</feature>
<evidence type="ECO:0000313" key="9">
    <source>
        <dbReference type="Proteomes" id="UP000006753"/>
    </source>
</evidence>
<dbReference type="EC" id="6.3.1.14" evidence="1"/>
<dbReference type="Gene3D" id="3.30.1330.40">
    <property type="entry name" value="RutC-like"/>
    <property type="match status" value="2"/>
</dbReference>
<dbReference type="GO" id="GO:0017183">
    <property type="term" value="P:protein histidyl modification to diphthamide"/>
    <property type="evidence" value="ECO:0007669"/>
    <property type="project" value="TreeGrafter"/>
</dbReference>
<dbReference type="InterPro" id="IPR035959">
    <property type="entry name" value="RutC-like_sf"/>
</dbReference>
<organism evidence="8 9">
    <name type="scientific">Marssonina brunnea f. sp. multigermtubi (strain MB_m1)</name>
    <name type="common">Marssonina leaf spot fungus</name>
    <dbReference type="NCBI Taxonomy" id="1072389"/>
    <lineage>
        <taxon>Eukaryota</taxon>
        <taxon>Fungi</taxon>
        <taxon>Dikarya</taxon>
        <taxon>Ascomycota</taxon>
        <taxon>Pezizomycotina</taxon>
        <taxon>Leotiomycetes</taxon>
        <taxon>Helotiales</taxon>
        <taxon>Drepanopezizaceae</taxon>
        <taxon>Drepanopeziza</taxon>
    </lineage>
</organism>
<evidence type="ECO:0000256" key="1">
    <source>
        <dbReference type="ARBA" id="ARBA00012089"/>
    </source>
</evidence>
<accession>K1WY87</accession>
<protein>
    <recommendedName>
        <fullName evidence="2">Diphthine--ammonia ligase</fullName>
        <ecNumber evidence="1">6.3.1.14</ecNumber>
    </recommendedName>
    <alternativeName>
        <fullName evidence="3">Diphthamide synthase</fullName>
    </alternativeName>
    <alternativeName>
        <fullName evidence="4">Diphthamide synthetase</fullName>
    </alternativeName>
</protein>
<dbReference type="InterPro" id="IPR030662">
    <property type="entry name" value="DPH6/MJ0570"/>
</dbReference>
<evidence type="ECO:0000256" key="3">
    <source>
        <dbReference type="ARBA" id="ARBA00029814"/>
    </source>
</evidence>
<evidence type="ECO:0000256" key="5">
    <source>
        <dbReference type="ARBA" id="ARBA00048108"/>
    </source>
</evidence>
<dbReference type="PANTHER" id="PTHR12196:SF2">
    <property type="entry name" value="DIPHTHINE--AMMONIA LIGASE"/>
    <property type="match status" value="1"/>
</dbReference>
<dbReference type="InParanoid" id="K1WY87"/>
<dbReference type="OMA" id="HCRLAQS"/>
<sequence>MATKSLQVIALISGGKDSFYSVLHCIQNGHQVVALGNLYPAPPAPSSAAANHSAESDDEHDLNSFMYQTVGHTVIPLYEQALGIPLYRQQIIGSAVQTGISYGFADAGHAGKRADEEGSATRDGEGLERGEDETESLVPLLTRIMAEHPTANALSTGAILSTYQRTRVESVALRLGLTPLSYLWQYPVLPPGAQISLLEDMQSVGLDARIVKVASGGLDESFLWQNVASQQVMRRVEKSMRRFGTDGDGAVLGEGGEFETLVVDGPACLFKGRIEVLEKDRRVVREGGGSAWLKILEARVVMKGSVGVMEKECRVPELLEPRFTKILAALERGGNHNSSLNSWSTPNGSRATPFLPSPILSPWQAKAHHLLHWSVTAKRSGPGSDESISVQASRAIEEIAQRLQLASLQPTSIVATVIILRSMQDFASVNKIYGSLFTKPNPPSRVTISSGSLLPDDTSLIIHLTLHDPPAPSTHPRKALHVQSRSYWAPANIGPYSQAISVPVLPSLSSSSPPSSQNSTVFIAGQIPLIPHTMTLPPCSLTDTPHATADFNLQAVLSLQHLIRIAQETHVKWFTSCAAFLPSGPLHTIAAQARILSQAWKMLHTPGEQGDDEDEEEQDRDLWEEKHYAGMEVRGAGKAARSVPDWEVLSSVHDSEEEEERCPPFWSVEVEELPRGAGVEWAAGWGVTGGPVELSSTRSEEGWTLHQCTLRDLPLLVAIITIEYSTQISLLHARMGSVFQALELAGAAQKKSIFAAYIDVSVSVSLEEGVLRSSNGRSGIGRGAGGIGGAIPCRSIWGADGRRLAAVMLLDGV</sequence>
<proteinExistence type="predicted"/>
<dbReference type="KEGG" id="mbe:MBM_08301"/>
<keyword evidence="9" id="KW-1185">Reference proteome</keyword>
<feature type="domain" description="Diphthamide synthase" evidence="7">
    <location>
        <begin position="131"/>
        <end position="282"/>
    </location>
</feature>
<dbReference type="InterPro" id="IPR014729">
    <property type="entry name" value="Rossmann-like_a/b/a_fold"/>
</dbReference>
<dbReference type="Gene3D" id="3.90.1490.10">
    <property type="entry name" value="putative n-type atp pyrophosphatase, domain 2"/>
    <property type="match status" value="1"/>
</dbReference>
<dbReference type="eggNOG" id="KOG2317">
    <property type="taxonomic scope" value="Eukaryota"/>
</dbReference>
<evidence type="ECO:0000313" key="8">
    <source>
        <dbReference type="EMBL" id="EKD13583.1"/>
    </source>
</evidence>
<dbReference type="GO" id="GO:0017178">
    <property type="term" value="F:diphthine-ammonia ligase activity"/>
    <property type="evidence" value="ECO:0007669"/>
    <property type="project" value="UniProtKB-EC"/>
</dbReference>
<dbReference type="eggNOG" id="KOG2316">
    <property type="taxonomic scope" value="Eukaryota"/>
</dbReference>
<dbReference type="CDD" id="cd01994">
    <property type="entry name" value="AANH_PF0828-like"/>
    <property type="match status" value="1"/>
</dbReference>
<evidence type="ECO:0000256" key="4">
    <source>
        <dbReference type="ARBA" id="ARBA00031552"/>
    </source>
</evidence>
<dbReference type="Pfam" id="PF01042">
    <property type="entry name" value="Ribonuc_L-PSP"/>
    <property type="match status" value="1"/>
</dbReference>
<dbReference type="AlphaFoldDB" id="K1WY87"/>
<dbReference type="STRING" id="1072389.K1WY87"/>
<dbReference type="SUPFAM" id="SSF55298">
    <property type="entry name" value="YjgF-like"/>
    <property type="match status" value="2"/>
</dbReference>
<dbReference type="RefSeq" id="XP_007296190.1">
    <property type="nucleotide sequence ID" value="XM_007296128.1"/>
</dbReference>
<dbReference type="OrthoDB" id="686384at2759"/>
<dbReference type="FunCoup" id="K1WY87">
    <property type="interactions" value="93"/>
</dbReference>
<dbReference type="PANTHER" id="PTHR12196">
    <property type="entry name" value="DOMAIN OF UNKNOWN FUNCTION 71 DUF71 -CONTAINING PROTEIN"/>
    <property type="match status" value="1"/>
</dbReference>
<dbReference type="Gene3D" id="3.40.50.620">
    <property type="entry name" value="HUPs"/>
    <property type="match status" value="1"/>
</dbReference>
<dbReference type="Proteomes" id="UP000006753">
    <property type="component" value="Unassembled WGS sequence"/>
</dbReference>
<dbReference type="InterPro" id="IPR002761">
    <property type="entry name" value="Diphthami_syn_dom"/>
</dbReference>
<evidence type="ECO:0000256" key="6">
    <source>
        <dbReference type="SAM" id="MobiDB-lite"/>
    </source>
</evidence>
<evidence type="ECO:0000256" key="2">
    <source>
        <dbReference type="ARBA" id="ARBA00018426"/>
    </source>
</evidence>
<dbReference type="GeneID" id="18764236"/>